<feature type="transmembrane region" description="Helical" evidence="2">
    <location>
        <begin position="12"/>
        <end position="34"/>
    </location>
</feature>
<dbReference type="Proteomes" id="UP000265618">
    <property type="component" value="Unassembled WGS sequence"/>
</dbReference>
<keyword evidence="2" id="KW-1133">Transmembrane helix</keyword>
<organism evidence="3 4">
    <name type="scientific">Kipferlia bialata</name>
    <dbReference type="NCBI Taxonomy" id="797122"/>
    <lineage>
        <taxon>Eukaryota</taxon>
        <taxon>Metamonada</taxon>
        <taxon>Carpediemonas-like organisms</taxon>
        <taxon>Kipferlia</taxon>
    </lineage>
</organism>
<evidence type="ECO:0000313" key="3">
    <source>
        <dbReference type="EMBL" id="GCA65527.1"/>
    </source>
</evidence>
<feature type="region of interest" description="Disordered" evidence="1">
    <location>
        <begin position="73"/>
        <end position="94"/>
    </location>
</feature>
<evidence type="ECO:0000313" key="4">
    <source>
        <dbReference type="Proteomes" id="UP000265618"/>
    </source>
</evidence>
<gene>
    <name evidence="3" type="ORF">KIPB_017313</name>
</gene>
<dbReference type="EMBL" id="BDIP01011444">
    <property type="protein sequence ID" value="GCA65527.1"/>
    <property type="molecule type" value="Genomic_DNA"/>
</dbReference>
<keyword evidence="4" id="KW-1185">Reference proteome</keyword>
<feature type="non-terminal residue" evidence="3">
    <location>
        <position position="153"/>
    </location>
</feature>
<dbReference type="AlphaFoldDB" id="A0A391NX93"/>
<proteinExistence type="predicted"/>
<keyword evidence="2" id="KW-0472">Membrane</keyword>
<reference evidence="3 4" key="1">
    <citation type="journal article" date="2018" name="PLoS ONE">
        <title>The draft genome of Kipferlia bialata reveals reductive genome evolution in fornicate parasites.</title>
        <authorList>
            <person name="Tanifuji G."/>
            <person name="Takabayashi S."/>
            <person name="Kume K."/>
            <person name="Takagi M."/>
            <person name="Nakayama T."/>
            <person name="Kamikawa R."/>
            <person name="Inagaki Y."/>
            <person name="Hashimoto T."/>
        </authorList>
    </citation>
    <scope>NUCLEOTIDE SEQUENCE [LARGE SCALE GENOMIC DNA]</scope>
    <source>
        <strain evidence="3">NY0173</strain>
    </source>
</reference>
<name>A0A391NX93_9EUKA</name>
<keyword evidence="2" id="KW-0812">Transmembrane</keyword>
<accession>A0A391NX93</accession>
<comment type="caution">
    <text evidence="3">The sequence shown here is derived from an EMBL/GenBank/DDBJ whole genome shotgun (WGS) entry which is preliminary data.</text>
</comment>
<evidence type="ECO:0000256" key="2">
    <source>
        <dbReference type="SAM" id="Phobius"/>
    </source>
</evidence>
<protein>
    <submittedName>
        <fullName evidence="3">Uncharacterized protein</fullName>
    </submittedName>
</protein>
<feature type="non-terminal residue" evidence="3">
    <location>
        <position position="1"/>
    </location>
</feature>
<sequence length="153" mass="15947">YRNTPFWKQLRFVVIWVWLGILTLALGAAGWYLVRFVLTGVVYTLTSSVQTEGGGVVVTGNRLVVGGEASVGDTSTGKGVTEGGTTGIPAESESPVTGPYSLAENVSFGDETRLEGTSPSGYYPTHAISAANKYVSAADPVLSVLSVDAESVL</sequence>
<evidence type="ECO:0000256" key="1">
    <source>
        <dbReference type="SAM" id="MobiDB-lite"/>
    </source>
</evidence>